<sequence>MGQEELVMADLRQQRLNSGDRLALRIMAGLTPAQTAISLTQGQPPKTPGAAAERKA</sequence>
<evidence type="ECO:0000313" key="1">
    <source>
        <dbReference type="EMBL" id="MFC4062619.1"/>
    </source>
</evidence>
<evidence type="ECO:0000313" key="2">
    <source>
        <dbReference type="Proteomes" id="UP001595850"/>
    </source>
</evidence>
<keyword evidence="2" id="KW-1185">Reference proteome</keyword>
<dbReference type="Proteomes" id="UP001595850">
    <property type="component" value="Unassembled WGS sequence"/>
</dbReference>
<accession>A0ABV8IHZ6</accession>
<dbReference type="RefSeq" id="WP_377293899.1">
    <property type="nucleotide sequence ID" value="NZ_JBHSBM010000050.1"/>
</dbReference>
<proteinExistence type="predicted"/>
<comment type="caution">
    <text evidence="1">The sequence shown here is derived from an EMBL/GenBank/DDBJ whole genome shotgun (WGS) entry which is preliminary data.</text>
</comment>
<protein>
    <submittedName>
        <fullName evidence="1">Uncharacterized protein</fullName>
    </submittedName>
</protein>
<gene>
    <name evidence="1" type="ORF">ACFOWE_30335</name>
</gene>
<reference evidence="2" key="1">
    <citation type="journal article" date="2019" name="Int. J. Syst. Evol. Microbiol.">
        <title>The Global Catalogue of Microorganisms (GCM) 10K type strain sequencing project: providing services to taxonomists for standard genome sequencing and annotation.</title>
        <authorList>
            <consortium name="The Broad Institute Genomics Platform"/>
            <consortium name="The Broad Institute Genome Sequencing Center for Infectious Disease"/>
            <person name="Wu L."/>
            <person name="Ma J."/>
        </authorList>
    </citation>
    <scope>NUCLEOTIDE SEQUENCE [LARGE SCALE GENOMIC DNA]</scope>
    <source>
        <strain evidence="2">TBRC 4489</strain>
    </source>
</reference>
<name>A0ABV8IHZ6_9ACTN</name>
<organism evidence="1 2">
    <name type="scientific">Planomonospora corallina</name>
    <dbReference type="NCBI Taxonomy" id="1806052"/>
    <lineage>
        <taxon>Bacteria</taxon>
        <taxon>Bacillati</taxon>
        <taxon>Actinomycetota</taxon>
        <taxon>Actinomycetes</taxon>
        <taxon>Streptosporangiales</taxon>
        <taxon>Streptosporangiaceae</taxon>
        <taxon>Planomonospora</taxon>
    </lineage>
</organism>
<dbReference type="EMBL" id="JBHSBM010000050">
    <property type="protein sequence ID" value="MFC4062619.1"/>
    <property type="molecule type" value="Genomic_DNA"/>
</dbReference>